<sequence length="1292" mass="149842">MYDKEKADYNNVKLFGILRGDSVSYKSGYIKPIRKAFDFVERYFQEMFIDCNRKFNSTCIESLTGAKLLAELESSSKFISSDEDRPLTDFCFFEPNSPKAKELHPYLISAFNGLYKLQRSTMTYSKEVKERSLTILIPTTGDRWWSLLEYFNDSNQTNGLYERFLYWNIGKRNFVHEASLVNNELPSLEHLYITRMLIGSRIYEYDDETSTYLRPILSDMRSNRVSCQGLLNVPQNKRAEACQRRGADLIERIAMVFQNIFDTLKVLQPIQSIQFDRIQRNTLDEIKNNINNIFYSNDTHTEVNNDPVYPDGIDLKDLAEVQITSVKKGPLQSMKIGISAAKSAVRFFKKVLLPQSIQLFSTDMVDIKKNIVNELKIIQHPINCFSISDLTYNSIFHNYKRDNIDVKEVLLNLEKKRLLKCGKFLKVGSRSIDSWIKILPEPTNDEEIRSLRNELNSNYQLELEKYIELYESGIDHKSSLTETSERILLTQRLWIEQLRWKLNSPTIQQNISEFTTDVLAPEMPQVEDETSFSNVFQDIINSFTHNPIDLQTTCLAVNESIGMVQQMNFSPIIERCNEILMDNNENILHDNGFLEDIIQDCLSDLTSQVANLVKINDATMIDSTQNKNKNFIASSSETSTKFMELNDFLISDNMKILCRRILLTDSVVLSSTKLNKTCKTNMVDVHKACNLLIDHGLLSIENKMLANKFTYHESYIKTIPQNKSYLVDFSLTLAKFGIFDIQTYYETLKTIDTKNGTYITSYGMSILKQKPYSDFGIVINENNVMEPVKERCRKFVDCSRAIEPVDNSKDVLVMEADKTINSEHDLENSISNSKRRRELTDSKLHEFVSTKYDDISNMIQLTYNVKYDCMVIQSLLNLLKSNQFLSTPFSLENANDIINNYSMNHNFLTLASPHTVQPFTLFCLNCQQPLKLSFKEKVNVFIMDRVDNGIVYSALCCHIEYHTNSYIKGSKRFVIRKSLHNQKYISFGGKCVLSVDVLLQYASDLINMYTGFENFCEAYNDTITSLLLQRLDENDSQIKNQPMLERRLFENIWLIFSFSLLKFFLTTVEEMEIPLNISNRAQRNNFFTSHLPNLEHDFTSFWSSHLVKFDCGSQCCKAIVIDGFQKPDRFVCQYSQNLIHSEELGDIEWGCGIRPEMIRDKQHPGYWKNTKYCPEHIHLEESQSVHSSIDKDDYDSIDCNVSRTDRYSNRCTSYGIILTMYNCGIILNFEEMYRCESPTRVLHHLFATIERLSSTSSLPKYLIYDNACGLLMTFRKRLQNGQIRQTIRTDAL</sequence>
<dbReference type="EMBL" id="CAJNRG010017630">
    <property type="protein sequence ID" value="CAF2235494.1"/>
    <property type="molecule type" value="Genomic_DNA"/>
</dbReference>
<comment type="caution">
    <text evidence="1">The sequence shown here is derived from an EMBL/GenBank/DDBJ whole genome shotgun (WGS) entry which is preliminary data.</text>
</comment>
<dbReference type="EMBL" id="CAJOBF010003334">
    <property type="protein sequence ID" value="CAF4086012.1"/>
    <property type="molecule type" value="Genomic_DNA"/>
</dbReference>
<evidence type="ECO:0000313" key="4">
    <source>
        <dbReference type="Proteomes" id="UP000663866"/>
    </source>
</evidence>
<dbReference type="EMBL" id="CAJOBG010002996">
    <property type="protein sequence ID" value="CAF4040012.1"/>
    <property type="molecule type" value="Genomic_DNA"/>
</dbReference>
<organism evidence="1 5">
    <name type="scientific">Rotaria magnacalcarata</name>
    <dbReference type="NCBI Taxonomy" id="392030"/>
    <lineage>
        <taxon>Eukaryota</taxon>
        <taxon>Metazoa</taxon>
        <taxon>Spiralia</taxon>
        <taxon>Gnathifera</taxon>
        <taxon>Rotifera</taxon>
        <taxon>Eurotatoria</taxon>
        <taxon>Bdelloidea</taxon>
        <taxon>Philodinida</taxon>
        <taxon>Philodinidae</taxon>
        <taxon>Rotaria</taxon>
    </lineage>
</organism>
<protein>
    <submittedName>
        <fullName evidence="1">Uncharacterized protein</fullName>
    </submittedName>
</protein>
<dbReference type="Proteomes" id="UP000663842">
    <property type="component" value="Unassembled WGS sequence"/>
</dbReference>
<proteinExistence type="predicted"/>
<keyword evidence="4" id="KW-1185">Reference proteome</keyword>
<evidence type="ECO:0000313" key="1">
    <source>
        <dbReference type="EMBL" id="CAF2235494.1"/>
    </source>
</evidence>
<dbReference type="Proteomes" id="UP000663887">
    <property type="component" value="Unassembled WGS sequence"/>
</dbReference>
<accession>A0A817A0E3</accession>
<reference evidence="1" key="1">
    <citation type="submission" date="2021-02" db="EMBL/GenBank/DDBJ databases">
        <authorList>
            <person name="Nowell W R."/>
        </authorList>
    </citation>
    <scope>NUCLEOTIDE SEQUENCE</scope>
</reference>
<evidence type="ECO:0000313" key="5">
    <source>
        <dbReference type="Proteomes" id="UP000663887"/>
    </source>
</evidence>
<evidence type="ECO:0000313" key="3">
    <source>
        <dbReference type="EMBL" id="CAF4086012.1"/>
    </source>
</evidence>
<name>A0A817A0E3_9BILA</name>
<dbReference type="Proteomes" id="UP000663866">
    <property type="component" value="Unassembled WGS sequence"/>
</dbReference>
<gene>
    <name evidence="2" type="ORF">OVN521_LOCUS17328</name>
    <name evidence="3" type="ORF">UXM345_LOCUS21375</name>
    <name evidence="1" type="ORF">XDN619_LOCUS34561</name>
</gene>
<evidence type="ECO:0000313" key="2">
    <source>
        <dbReference type="EMBL" id="CAF4040012.1"/>
    </source>
</evidence>